<dbReference type="Pfam" id="PF01019">
    <property type="entry name" value="G_glu_transpept"/>
    <property type="match status" value="1"/>
</dbReference>
<dbReference type="FunFam" id="3.60.20.40:FF:000009">
    <property type="entry name" value="Predicted protein"/>
    <property type="match status" value="1"/>
</dbReference>
<dbReference type="PANTHER" id="PTHR11686:SF9">
    <property type="entry name" value="RE13973P"/>
    <property type="match status" value="1"/>
</dbReference>
<evidence type="ECO:0000256" key="1">
    <source>
        <dbReference type="PIRSR" id="PIRSR600101-1"/>
    </source>
</evidence>
<dbReference type="PANTHER" id="PTHR11686">
    <property type="entry name" value="GAMMA GLUTAMYL TRANSPEPTIDASE"/>
    <property type="match status" value="1"/>
</dbReference>
<dbReference type="Proteomes" id="UP000007110">
    <property type="component" value="Unassembled WGS sequence"/>
</dbReference>
<dbReference type="OrthoDB" id="1081007at2759"/>
<evidence type="ECO:0000313" key="5">
    <source>
        <dbReference type="Proteomes" id="UP000007110"/>
    </source>
</evidence>
<feature type="signal peptide" evidence="3">
    <location>
        <begin position="1"/>
        <end position="19"/>
    </location>
</feature>
<dbReference type="EnsemblMetazoa" id="XM_030976649">
    <property type="protein sequence ID" value="XP_030832509"/>
    <property type="gene ID" value="LOC585707"/>
</dbReference>
<dbReference type="AlphaFoldDB" id="A0A7M7SUK2"/>
<organism evidence="4 5">
    <name type="scientific">Strongylocentrotus purpuratus</name>
    <name type="common">Purple sea urchin</name>
    <dbReference type="NCBI Taxonomy" id="7668"/>
    <lineage>
        <taxon>Eukaryota</taxon>
        <taxon>Metazoa</taxon>
        <taxon>Echinodermata</taxon>
        <taxon>Eleutherozoa</taxon>
        <taxon>Echinozoa</taxon>
        <taxon>Echinoidea</taxon>
        <taxon>Euechinoidea</taxon>
        <taxon>Echinacea</taxon>
        <taxon>Camarodonta</taxon>
        <taxon>Echinidea</taxon>
        <taxon>Strongylocentrotidae</taxon>
        <taxon>Strongylocentrotus</taxon>
    </lineage>
</organism>
<reference evidence="4" key="2">
    <citation type="submission" date="2021-01" db="UniProtKB">
        <authorList>
            <consortium name="EnsemblMetazoa"/>
        </authorList>
    </citation>
    <scope>IDENTIFICATION</scope>
</reference>
<dbReference type="InterPro" id="IPR043137">
    <property type="entry name" value="GGT_ssub_C"/>
</dbReference>
<evidence type="ECO:0000256" key="2">
    <source>
        <dbReference type="PIRSR" id="PIRSR600101-2"/>
    </source>
</evidence>
<protein>
    <submittedName>
        <fullName evidence="4">Uncharacterized protein</fullName>
    </submittedName>
</protein>
<evidence type="ECO:0000313" key="4">
    <source>
        <dbReference type="EnsemblMetazoa" id="XP_030832509"/>
    </source>
</evidence>
<dbReference type="RefSeq" id="XP_030832509.1">
    <property type="nucleotide sequence ID" value="XM_030976649.1"/>
</dbReference>
<dbReference type="GO" id="GO:0006751">
    <property type="term" value="P:glutathione catabolic process"/>
    <property type="evidence" value="ECO:0000318"/>
    <property type="project" value="GO_Central"/>
</dbReference>
<keyword evidence="5" id="KW-1185">Reference proteome</keyword>
<dbReference type="GeneID" id="585707"/>
<dbReference type="Gene3D" id="3.60.20.40">
    <property type="match status" value="1"/>
</dbReference>
<reference evidence="5" key="1">
    <citation type="submission" date="2015-02" db="EMBL/GenBank/DDBJ databases">
        <title>Genome sequencing for Strongylocentrotus purpuratus.</title>
        <authorList>
            <person name="Murali S."/>
            <person name="Liu Y."/>
            <person name="Vee V."/>
            <person name="English A."/>
            <person name="Wang M."/>
            <person name="Skinner E."/>
            <person name="Han Y."/>
            <person name="Muzny D.M."/>
            <person name="Worley K.C."/>
            <person name="Gibbs R.A."/>
        </authorList>
    </citation>
    <scope>NUCLEOTIDE SEQUENCE</scope>
</reference>
<dbReference type="InParanoid" id="A0A7M7SUK2"/>
<dbReference type="InterPro" id="IPR000101">
    <property type="entry name" value="GGT_peptidase"/>
</dbReference>
<feature type="binding site" evidence="2">
    <location>
        <begin position="459"/>
        <end position="460"/>
    </location>
    <ligand>
        <name>L-glutamate</name>
        <dbReference type="ChEBI" id="CHEBI:29985"/>
    </ligand>
</feature>
<dbReference type="SUPFAM" id="SSF56235">
    <property type="entry name" value="N-terminal nucleophile aminohydrolases (Ntn hydrolases)"/>
    <property type="match status" value="1"/>
</dbReference>
<dbReference type="PRINTS" id="PR01210">
    <property type="entry name" value="GGTRANSPTASE"/>
</dbReference>
<dbReference type="Gene3D" id="1.10.246.130">
    <property type="match status" value="1"/>
</dbReference>
<dbReference type="InterPro" id="IPR043138">
    <property type="entry name" value="GGT_lsub"/>
</dbReference>
<feature type="chain" id="PRO_5029716267" evidence="3">
    <location>
        <begin position="20"/>
        <end position="605"/>
    </location>
</feature>
<dbReference type="GO" id="GO:0036374">
    <property type="term" value="F:glutathione hydrolase activity"/>
    <property type="evidence" value="ECO:0000318"/>
    <property type="project" value="GO_Central"/>
</dbReference>
<proteinExistence type="predicted"/>
<feature type="active site" description="Nucleophile" evidence="1">
    <location>
        <position position="392"/>
    </location>
</feature>
<evidence type="ECO:0000256" key="3">
    <source>
        <dbReference type="SAM" id="SignalP"/>
    </source>
</evidence>
<dbReference type="KEGG" id="spu:585707"/>
<dbReference type="OMA" id="SEYDVMF"/>
<dbReference type="GO" id="GO:0005886">
    <property type="term" value="C:plasma membrane"/>
    <property type="evidence" value="ECO:0000318"/>
    <property type="project" value="GO_Central"/>
</dbReference>
<name>A0A7M7SUK2_STRPU</name>
<keyword evidence="3" id="KW-0732">Signal</keyword>
<sequence>MAWHLTHFVTLLLLGCSLSVTGGTLEFHQSGAVATDVQLCSEMGRDILERGGSAVDSAITSMLCVGVVNGQSSGIGGGFFMVIYTRASGMVEFLDAQETSHAATYPEMFDAQGSDGAKYGMESVAIPGEVRGMWEAHQRYGKLPWSELFQPVISISRNGFTVGAHLHNALRNIDDQWDEYPHIRELYYNTEEDRVAVEGDVITNPKLADTLQAIAENGVEEFYKGPTGSKLVQDIQDGGGNVTLGDLADYTAIWKGVETLQDFQSLDYTIYSSELTSGGPYFQFILRALEGFGLPTSDDMTSDQRILLYHQFIEVCKVAFGLRTKLGDTSSEEVEKTLQDIRSPEFSRYVRELITEALPYVYSTSSYDYVIDQDVAVQRGNSIGTDPDVGDTSHISVLASNGDAVAVTTSIGYYFGCKDASMSTGIILNNHLRNFYFDTKYRTWTLPANQLSPGKRPLSTMGPTIVIGTEGDVKMVIGASGGYRIATSVAWVILRTLIMNVSLDEAIDEPRIHNHLLTNKAFIESGFSQNIVTALQDRGHVVANSSRSGVVQGILRTSDGIAAYSDPRKGGKAAGYSRSTSSSLHKVSSLNLWIISLILLSRQMH</sequence>
<accession>A0A7M7SUK2</accession>
<dbReference type="InterPro" id="IPR029055">
    <property type="entry name" value="Ntn_hydrolases_N"/>
</dbReference>
<feature type="binding site" evidence="2">
    <location>
        <position position="482"/>
    </location>
    <ligand>
        <name>L-glutamate</name>
        <dbReference type="ChEBI" id="CHEBI:29985"/>
    </ligand>
</feature>